<sequence>MVSLSLGPASQVTAGLVSDLVLQYSRAKTEYGARLGGLMSSHGIDDEDSTVLSGLLNSLQLEALNNIKLAIRTVATIMALSTSTRLKPLSRLCVTSRARN</sequence>
<dbReference type="EMBL" id="JAAAIM010000463">
    <property type="protein sequence ID" value="KAG0287735.1"/>
    <property type="molecule type" value="Genomic_DNA"/>
</dbReference>
<comment type="caution">
    <text evidence="1">The sequence shown here is derived from an EMBL/GenBank/DDBJ whole genome shotgun (WGS) entry which is preliminary data.</text>
</comment>
<gene>
    <name evidence="1" type="ORF">BGZ96_008365</name>
</gene>
<organism evidence="1 2">
    <name type="scientific">Linnemannia gamsii</name>
    <dbReference type="NCBI Taxonomy" id="64522"/>
    <lineage>
        <taxon>Eukaryota</taxon>
        <taxon>Fungi</taxon>
        <taxon>Fungi incertae sedis</taxon>
        <taxon>Mucoromycota</taxon>
        <taxon>Mortierellomycotina</taxon>
        <taxon>Mortierellomycetes</taxon>
        <taxon>Mortierellales</taxon>
        <taxon>Mortierellaceae</taxon>
        <taxon>Linnemannia</taxon>
    </lineage>
</organism>
<name>A0ABQ7JZC6_9FUNG</name>
<accession>A0ABQ7JZC6</accession>
<dbReference type="Proteomes" id="UP001194696">
    <property type="component" value="Unassembled WGS sequence"/>
</dbReference>
<evidence type="ECO:0000313" key="2">
    <source>
        <dbReference type="Proteomes" id="UP001194696"/>
    </source>
</evidence>
<proteinExistence type="predicted"/>
<protein>
    <submittedName>
        <fullName evidence="1">Uncharacterized protein</fullName>
    </submittedName>
</protein>
<keyword evidence="2" id="KW-1185">Reference proteome</keyword>
<evidence type="ECO:0000313" key="1">
    <source>
        <dbReference type="EMBL" id="KAG0287735.1"/>
    </source>
</evidence>
<reference evidence="1 2" key="1">
    <citation type="journal article" date="2020" name="Fungal Divers.">
        <title>Resolving the Mortierellaceae phylogeny through synthesis of multi-gene phylogenetics and phylogenomics.</title>
        <authorList>
            <person name="Vandepol N."/>
            <person name="Liber J."/>
            <person name="Desiro A."/>
            <person name="Na H."/>
            <person name="Kennedy M."/>
            <person name="Barry K."/>
            <person name="Grigoriev I.V."/>
            <person name="Miller A.N."/>
            <person name="O'Donnell K."/>
            <person name="Stajich J.E."/>
            <person name="Bonito G."/>
        </authorList>
    </citation>
    <scope>NUCLEOTIDE SEQUENCE [LARGE SCALE GENOMIC DNA]</scope>
    <source>
        <strain evidence="1 2">AD045</strain>
    </source>
</reference>